<dbReference type="AlphaFoldDB" id="A0A285K047"/>
<evidence type="ECO:0000313" key="3">
    <source>
        <dbReference type="Proteomes" id="UP000219612"/>
    </source>
</evidence>
<feature type="domain" description="N-acetyltransferase" evidence="1">
    <location>
        <begin position="8"/>
        <end position="174"/>
    </location>
</feature>
<dbReference type="OrthoDB" id="9132139at2"/>
<keyword evidence="3" id="KW-1185">Reference proteome</keyword>
<evidence type="ECO:0000259" key="1">
    <source>
        <dbReference type="PROSITE" id="PS51186"/>
    </source>
</evidence>
<proteinExistence type="predicted"/>
<dbReference type="InterPro" id="IPR000182">
    <property type="entry name" value="GNAT_dom"/>
</dbReference>
<keyword evidence="2" id="KW-0808">Transferase</keyword>
<dbReference type="PROSITE" id="PS51186">
    <property type="entry name" value="GNAT"/>
    <property type="match status" value="1"/>
</dbReference>
<dbReference type="Proteomes" id="UP000219612">
    <property type="component" value="Unassembled WGS sequence"/>
</dbReference>
<dbReference type="Gene3D" id="3.40.630.30">
    <property type="match status" value="1"/>
</dbReference>
<name>A0A285K047_9ACTN</name>
<dbReference type="InterPro" id="IPR051531">
    <property type="entry name" value="N-acetyltransferase"/>
</dbReference>
<dbReference type="InterPro" id="IPR016181">
    <property type="entry name" value="Acyl_CoA_acyltransferase"/>
</dbReference>
<dbReference type="PANTHER" id="PTHR43792">
    <property type="entry name" value="GNAT FAMILY, PUTATIVE (AFU_ORTHOLOGUE AFUA_3G00765)-RELATED-RELATED"/>
    <property type="match status" value="1"/>
</dbReference>
<gene>
    <name evidence="2" type="ORF">SAMN05421748_1295</name>
</gene>
<dbReference type="GO" id="GO:0016747">
    <property type="term" value="F:acyltransferase activity, transferring groups other than amino-acyl groups"/>
    <property type="evidence" value="ECO:0007669"/>
    <property type="project" value="InterPro"/>
</dbReference>
<reference evidence="2 3" key="1">
    <citation type="submission" date="2017-09" db="EMBL/GenBank/DDBJ databases">
        <authorList>
            <person name="Ehlers B."/>
            <person name="Leendertz F.H."/>
        </authorList>
    </citation>
    <scope>NUCLEOTIDE SEQUENCE [LARGE SCALE GENOMIC DNA]</scope>
    <source>
        <strain evidence="2 3">CGMCC 4.6857</strain>
    </source>
</reference>
<sequence>MRLTTERLLLRPLSPGDEADVLAYRGRPDVSRYLESEPMAPEEVKPFIAERMNATRIEKQGDRILLGVEVDGHVIGDVRLRAGRLEDQQGELGWVFHPGHQGKGYATEAARALVRLGFGELGLHRIWAQLDPRNEASARVCRRLGMRQEAHLVEESRFKGEWGDLAIYALLDREWQAGVDDGRWR</sequence>
<accession>A0A285K047</accession>
<evidence type="ECO:0000313" key="2">
    <source>
        <dbReference type="EMBL" id="SNY65888.1"/>
    </source>
</evidence>
<dbReference type="RefSeq" id="WP_097327397.1">
    <property type="nucleotide sequence ID" value="NZ_OBDY01000029.1"/>
</dbReference>
<dbReference type="CDD" id="cd04301">
    <property type="entry name" value="NAT_SF"/>
    <property type="match status" value="1"/>
</dbReference>
<dbReference type="EMBL" id="OBDY01000029">
    <property type="protein sequence ID" value="SNY65888.1"/>
    <property type="molecule type" value="Genomic_DNA"/>
</dbReference>
<protein>
    <submittedName>
        <fullName evidence="2">Aminoglycoside 6'-N-acetyltransferase</fullName>
    </submittedName>
</protein>
<organism evidence="2 3">
    <name type="scientific">Paractinoplanes atraurantiacus</name>
    <dbReference type="NCBI Taxonomy" id="1036182"/>
    <lineage>
        <taxon>Bacteria</taxon>
        <taxon>Bacillati</taxon>
        <taxon>Actinomycetota</taxon>
        <taxon>Actinomycetes</taxon>
        <taxon>Micromonosporales</taxon>
        <taxon>Micromonosporaceae</taxon>
        <taxon>Paractinoplanes</taxon>
    </lineage>
</organism>
<dbReference type="SUPFAM" id="SSF55729">
    <property type="entry name" value="Acyl-CoA N-acyltransferases (Nat)"/>
    <property type="match status" value="1"/>
</dbReference>
<dbReference type="Pfam" id="PF13302">
    <property type="entry name" value="Acetyltransf_3"/>
    <property type="match status" value="1"/>
</dbReference>
<dbReference type="PANTHER" id="PTHR43792:SF1">
    <property type="entry name" value="N-ACETYLTRANSFERASE DOMAIN-CONTAINING PROTEIN"/>
    <property type="match status" value="1"/>
</dbReference>